<dbReference type="InterPro" id="IPR002477">
    <property type="entry name" value="Peptidoglycan-bd-like"/>
</dbReference>
<reference evidence="9 10" key="1">
    <citation type="submission" date="2016-10" db="EMBL/GenBank/DDBJ databases">
        <authorList>
            <person name="de Groot N.N."/>
        </authorList>
    </citation>
    <scope>NUCLEOTIDE SEQUENCE [LARGE SCALE GENOMIC DNA]</scope>
    <source>
        <strain evidence="9 10">CGMCC 1.7005</strain>
    </source>
</reference>
<evidence type="ECO:0000256" key="3">
    <source>
        <dbReference type="ARBA" id="ARBA00022679"/>
    </source>
</evidence>
<dbReference type="Proteomes" id="UP000236454">
    <property type="component" value="Unassembled WGS sequence"/>
</dbReference>
<evidence type="ECO:0000256" key="1">
    <source>
        <dbReference type="ARBA" id="ARBA00004752"/>
    </source>
</evidence>
<evidence type="ECO:0000313" key="10">
    <source>
        <dbReference type="Proteomes" id="UP000236454"/>
    </source>
</evidence>
<dbReference type="SUPFAM" id="SSF141523">
    <property type="entry name" value="L,D-transpeptidase catalytic domain-like"/>
    <property type="match status" value="1"/>
</dbReference>
<dbReference type="AlphaFoldDB" id="A0A1I6Y5R6"/>
<dbReference type="STRING" id="477690.SAMN05216474_0681"/>
<dbReference type="InterPro" id="IPR045380">
    <property type="entry name" value="LD_TPept_scaffold_dom"/>
</dbReference>
<dbReference type="PANTHER" id="PTHR41533:SF2">
    <property type="entry name" value="BLR7131 PROTEIN"/>
    <property type="match status" value="1"/>
</dbReference>
<keyword evidence="3" id="KW-0808">Transferase</keyword>
<evidence type="ECO:0000313" key="9">
    <source>
        <dbReference type="EMBL" id="SFT45945.1"/>
    </source>
</evidence>
<gene>
    <name evidence="9" type="ORF">SAMN05216474_0681</name>
</gene>
<dbReference type="Gene3D" id="1.10.101.10">
    <property type="entry name" value="PGBD-like superfamily/PGBD"/>
    <property type="match status" value="1"/>
</dbReference>
<evidence type="ECO:0000256" key="5">
    <source>
        <dbReference type="ARBA" id="ARBA00022984"/>
    </source>
</evidence>
<dbReference type="PANTHER" id="PTHR41533">
    <property type="entry name" value="L,D-TRANSPEPTIDASE HI_1667-RELATED"/>
    <property type="match status" value="1"/>
</dbReference>
<protein>
    <submittedName>
        <fullName evidence="9">Putative peptidoglycan binding domain-containing protein</fullName>
    </submittedName>
</protein>
<evidence type="ECO:0000256" key="4">
    <source>
        <dbReference type="ARBA" id="ARBA00022960"/>
    </source>
</evidence>
<feature type="domain" description="L,D-TPase catalytic" evidence="8">
    <location>
        <begin position="288"/>
        <end position="461"/>
    </location>
</feature>
<dbReference type="UniPathway" id="UPA00219"/>
<evidence type="ECO:0000256" key="6">
    <source>
        <dbReference type="ARBA" id="ARBA00023316"/>
    </source>
</evidence>
<evidence type="ECO:0000256" key="7">
    <source>
        <dbReference type="PROSITE-ProRule" id="PRU01373"/>
    </source>
</evidence>
<dbReference type="GO" id="GO:0071555">
    <property type="term" value="P:cell wall organization"/>
    <property type="evidence" value="ECO:0007669"/>
    <property type="project" value="UniProtKB-UniRule"/>
</dbReference>
<evidence type="ECO:0000259" key="8">
    <source>
        <dbReference type="PROSITE" id="PS52029"/>
    </source>
</evidence>
<proteinExistence type="inferred from homology"/>
<dbReference type="InterPro" id="IPR023346">
    <property type="entry name" value="Lysozyme-like_dom_sf"/>
</dbReference>
<dbReference type="SUPFAM" id="SSF53955">
    <property type="entry name" value="Lysozyme-like"/>
    <property type="match status" value="1"/>
</dbReference>
<comment type="pathway">
    <text evidence="1 7">Cell wall biogenesis; peptidoglycan biosynthesis.</text>
</comment>
<dbReference type="GO" id="GO:0009252">
    <property type="term" value="P:peptidoglycan biosynthetic process"/>
    <property type="evidence" value="ECO:0007669"/>
    <property type="project" value="UniProtKB-UniPathway"/>
</dbReference>
<name>A0A1I6Y5R6_9FLAO</name>
<dbReference type="InterPro" id="IPR036366">
    <property type="entry name" value="PGBDSf"/>
</dbReference>
<dbReference type="Pfam" id="PF01471">
    <property type="entry name" value="PG_binding_1"/>
    <property type="match status" value="1"/>
</dbReference>
<accession>A0A1I6Y5R6</accession>
<dbReference type="GO" id="GO:0016740">
    <property type="term" value="F:transferase activity"/>
    <property type="evidence" value="ECO:0007669"/>
    <property type="project" value="UniProtKB-KW"/>
</dbReference>
<dbReference type="GO" id="GO:0008360">
    <property type="term" value="P:regulation of cell shape"/>
    <property type="evidence" value="ECO:0007669"/>
    <property type="project" value="UniProtKB-UniRule"/>
</dbReference>
<comment type="similarity">
    <text evidence="2">Belongs to the YkuD family.</text>
</comment>
<evidence type="ECO:0000256" key="2">
    <source>
        <dbReference type="ARBA" id="ARBA00005992"/>
    </source>
</evidence>
<dbReference type="InterPro" id="IPR038063">
    <property type="entry name" value="Transpep_catalytic_dom"/>
</dbReference>
<keyword evidence="4 7" id="KW-0133">Cell shape</keyword>
<keyword evidence="5 7" id="KW-0573">Peptidoglycan synthesis</keyword>
<dbReference type="PROSITE" id="PS51257">
    <property type="entry name" value="PROKAR_LIPOPROTEIN"/>
    <property type="match status" value="1"/>
</dbReference>
<dbReference type="InterPro" id="IPR005490">
    <property type="entry name" value="LD_TPept_cat_dom"/>
</dbReference>
<feature type="active site" description="Nucleophile" evidence="7">
    <location>
        <position position="438"/>
    </location>
</feature>
<feature type="active site" description="Proton donor/acceptor" evidence="7">
    <location>
        <position position="419"/>
    </location>
</feature>
<dbReference type="Pfam" id="PF03734">
    <property type="entry name" value="YkuD"/>
    <property type="match status" value="1"/>
</dbReference>
<dbReference type="InterPro" id="IPR052905">
    <property type="entry name" value="LD-transpeptidase_YkuD-like"/>
</dbReference>
<keyword evidence="10" id="KW-1185">Reference proteome</keyword>
<dbReference type="Pfam" id="PF20142">
    <property type="entry name" value="Scaffold"/>
    <property type="match status" value="1"/>
</dbReference>
<dbReference type="Gene3D" id="2.40.440.10">
    <property type="entry name" value="L,D-transpeptidase catalytic domain-like"/>
    <property type="match status" value="1"/>
</dbReference>
<dbReference type="OrthoDB" id="9778545at2"/>
<dbReference type="PROSITE" id="PS52029">
    <property type="entry name" value="LD_TPASE"/>
    <property type="match status" value="1"/>
</dbReference>
<sequence>MRNLLLYTAVFILLVGCNSPSSKPEELPIEQERFEQQLKASNFKQLKLDPAQFKFLNTFYAANDYQRFWVNDSLLLPDGDTLQHLLNNYYYFCTPLNRYKELPSFHDLDLIEQENLITLKLAYLLNDLKEGFIDTVQKQIKPLSPLSPDHLSKFIKEEKIGTWEQNILRHSTPHENFTKTLEGINAFVKTYKLDTIAYKISSAKEDSIQSKQEAKLALYTKGFTDGPEIDDSIYTLALMKFQTMNGLEADGVLGKNTVEALNESNASKYNRTVLALDKWRWKDSLPDKYIWVNIPAYELSLYINDSLKRQHRVVVGTRFNRTPQFTADMKTIVAYPFWHVPYSISSKEILPHLKKDSNYLAKNNYKIFKDGSRVDASQVDWSKIGRNSFPYSVRQDGGSYNSLGLVKLLFPNEHSVYIHDTPSKKFFDKAVRSYSHGCIRCQNPLELAGYILERDTNVYNRDSLDVLIARRTQKTIPLNHPFPVFVDYISVGTDSNDAIVFYLNVYNKDEEWLRLLK</sequence>
<dbReference type="CDD" id="cd16913">
    <property type="entry name" value="YkuD_like"/>
    <property type="match status" value="1"/>
</dbReference>
<dbReference type="RefSeq" id="WP_090246333.1">
    <property type="nucleotide sequence ID" value="NZ_FPAS01000001.1"/>
</dbReference>
<dbReference type="GO" id="GO:0004180">
    <property type="term" value="F:carboxypeptidase activity"/>
    <property type="evidence" value="ECO:0007669"/>
    <property type="project" value="UniProtKB-ARBA"/>
</dbReference>
<keyword evidence="6 7" id="KW-0961">Cell wall biogenesis/degradation</keyword>
<dbReference type="EMBL" id="FPAS01000001">
    <property type="protein sequence ID" value="SFT45945.1"/>
    <property type="molecule type" value="Genomic_DNA"/>
</dbReference>
<organism evidence="9 10">
    <name type="scientific">Lishizhenia tianjinensis</name>
    <dbReference type="NCBI Taxonomy" id="477690"/>
    <lineage>
        <taxon>Bacteria</taxon>
        <taxon>Pseudomonadati</taxon>
        <taxon>Bacteroidota</taxon>
        <taxon>Flavobacteriia</taxon>
        <taxon>Flavobacteriales</taxon>
        <taxon>Crocinitomicaceae</taxon>
        <taxon>Lishizhenia</taxon>
    </lineage>
</organism>